<feature type="compositionally biased region" description="Basic and acidic residues" evidence="1">
    <location>
        <begin position="710"/>
        <end position="719"/>
    </location>
</feature>
<dbReference type="EMBL" id="LWDE02000916">
    <property type="protein sequence ID" value="KAE8243330.1"/>
    <property type="molecule type" value="Genomic_DNA"/>
</dbReference>
<dbReference type="Gene3D" id="1.10.510.10">
    <property type="entry name" value="Transferase(Phosphotransferase) domain 1"/>
    <property type="match status" value="1"/>
</dbReference>
<feature type="region of interest" description="Disordered" evidence="1">
    <location>
        <begin position="710"/>
        <end position="753"/>
    </location>
</feature>
<reference evidence="3" key="2">
    <citation type="journal article" date="2019" name="IMA Fungus">
        <title>Genome sequencing and comparison of five Tilletia species to identify candidate genes for the detection of regulated species infecting wheat.</title>
        <authorList>
            <person name="Nguyen H.D.T."/>
            <person name="Sultana T."/>
            <person name="Kesanakurti P."/>
            <person name="Hambleton S."/>
        </authorList>
    </citation>
    <scope>NUCLEOTIDE SEQUENCE</scope>
    <source>
        <strain evidence="3">DAOMC 236426</strain>
    </source>
</reference>
<evidence type="ECO:0000313" key="4">
    <source>
        <dbReference type="Proteomes" id="UP000077684"/>
    </source>
</evidence>
<gene>
    <name evidence="3" type="ORF">A4X06_0g6395</name>
</gene>
<dbReference type="Pfam" id="PF14223">
    <property type="entry name" value="Retrotran_gag_2"/>
    <property type="match status" value="1"/>
</dbReference>
<dbReference type="InterPro" id="IPR008271">
    <property type="entry name" value="Ser/Thr_kinase_AS"/>
</dbReference>
<dbReference type="PROSITE" id="PS00108">
    <property type="entry name" value="PROTEIN_KINASE_ST"/>
    <property type="match status" value="1"/>
</dbReference>
<dbReference type="PROSITE" id="PS50011">
    <property type="entry name" value="PROTEIN_KINASE_DOM"/>
    <property type="match status" value="1"/>
</dbReference>
<evidence type="ECO:0000259" key="2">
    <source>
        <dbReference type="PROSITE" id="PS50011"/>
    </source>
</evidence>
<protein>
    <recommendedName>
        <fullName evidence="2">Protein kinase domain-containing protein</fullName>
    </recommendedName>
</protein>
<dbReference type="InterPro" id="IPR000719">
    <property type="entry name" value="Prot_kinase_dom"/>
</dbReference>
<reference evidence="3" key="1">
    <citation type="submission" date="2016-04" db="EMBL/GenBank/DDBJ databases">
        <authorList>
            <person name="Nguyen H.D."/>
            <person name="Samba Siva P."/>
            <person name="Cullis J."/>
            <person name="Levesque C.A."/>
            <person name="Hambleton S."/>
        </authorList>
    </citation>
    <scope>NUCLEOTIDE SEQUENCE</scope>
    <source>
        <strain evidence="3">DAOMC 236426</strain>
    </source>
</reference>
<dbReference type="InterPro" id="IPR011009">
    <property type="entry name" value="Kinase-like_dom_sf"/>
</dbReference>
<accession>A0A8X7SV09</accession>
<evidence type="ECO:0000313" key="3">
    <source>
        <dbReference type="EMBL" id="KAE8243330.1"/>
    </source>
</evidence>
<comment type="caution">
    <text evidence="3">The sequence shown here is derived from an EMBL/GenBank/DDBJ whole genome shotgun (WGS) entry which is preliminary data.</text>
</comment>
<evidence type="ECO:0000256" key="1">
    <source>
        <dbReference type="SAM" id="MobiDB-lite"/>
    </source>
</evidence>
<keyword evidence="4" id="KW-1185">Reference proteome</keyword>
<sequence>MLADERERLLIALFGLDSLLNRQAGGFFAAWEPRAEDQALYESLDCQVLSSTLLELRSAPTEQQVKLAELFNDISDFIVEHPVLTGTSRISPASDLKSVMLRQATPSTVNGNVLLAVIGKDITVEDFLEPRFFIQEEGSRAGHLLFLVLKLLQQWEQGLATFESSTGTNMTSMFPFYELPNAHGTHQLERMVRLIEMNWILNTNTTPAGEGDTGHRDDADTGRKRKAWVPSVIWRPHGRFRRVKAAPLLGRNAFASVHRPVDLLGGPKRAAKRQEYTDRPSSRLVSKIRAFSILQPHPGIVELLNDLLDTAQGRELRLSTAKNLTHQILVVVTHIHENDVVHLDIKPDNILLSDSGAVKISDFGLAVEAGTGQDMRTAGTVGYTAPECLMGFRRPTFQNDVCSTGCVIADMFLGDTLFSYDSPEQCMRDILRSTCHPDGPVLPRSNYPPSDPDTLMPSSYKAVQPNASTRLQHLVPEAADLILIKSLNLKHFDYLQQALRYHVKQQLQRRIDGPLQGPHLDGPGRLLSVEDRFDGLLMLGALDIVEGNEPQPVAIKIEESTTAALTIVSAEEKKNLKFWLERDRKAMAIMRRTISDALKVDIEDCRSAKEIWDQLCSLHDLTAPEHRAEIKRELLNHFLLEGTDLKAHLDGFLRMLYKASGAGLRYADEDKCLMFLDTLPESFDMLKFQWRMYPESLKTFAELRRQYNLEGTQRREQKPRGPLTEVQQPGTEGLGARQGQWTRPLSRPVLSVQ</sequence>
<dbReference type="SMART" id="SM00220">
    <property type="entry name" value="S_TKc"/>
    <property type="match status" value="1"/>
</dbReference>
<dbReference type="GO" id="GO:0005524">
    <property type="term" value="F:ATP binding"/>
    <property type="evidence" value="ECO:0007669"/>
    <property type="project" value="InterPro"/>
</dbReference>
<feature type="domain" description="Protein kinase" evidence="2">
    <location>
        <begin position="243"/>
        <end position="499"/>
    </location>
</feature>
<dbReference type="GO" id="GO:0005634">
    <property type="term" value="C:nucleus"/>
    <property type="evidence" value="ECO:0007669"/>
    <property type="project" value="TreeGrafter"/>
</dbReference>
<dbReference type="Proteomes" id="UP000077684">
    <property type="component" value="Unassembled WGS sequence"/>
</dbReference>
<name>A0A8X7SV09_9BASI</name>
<organism evidence="3 4">
    <name type="scientific">Tilletia controversa</name>
    <name type="common">dwarf bunt fungus</name>
    <dbReference type="NCBI Taxonomy" id="13291"/>
    <lineage>
        <taxon>Eukaryota</taxon>
        <taxon>Fungi</taxon>
        <taxon>Dikarya</taxon>
        <taxon>Basidiomycota</taxon>
        <taxon>Ustilaginomycotina</taxon>
        <taxon>Exobasidiomycetes</taxon>
        <taxon>Tilletiales</taxon>
        <taxon>Tilletiaceae</taxon>
        <taxon>Tilletia</taxon>
    </lineage>
</organism>
<dbReference type="PANTHER" id="PTHR44167:SF24">
    <property type="entry name" value="SERINE_THREONINE-PROTEIN KINASE CHK2"/>
    <property type="match status" value="1"/>
</dbReference>
<dbReference type="AlphaFoldDB" id="A0A8X7SV09"/>
<proteinExistence type="predicted"/>
<dbReference type="Pfam" id="PF00069">
    <property type="entry name" value="Pkinase"/>
    <property type="match status" value="1"/>
</dbReference>
<dbReference type="GO" id="GO:0004674">
    <property type="term" value="F:protein serine/threonine kinase activity"/>
    <property type="evidence" value="ECO:0007669"/>
    <property type="project" value="TreeGrafter"/>
</dbReference>
<dbReference type="PANTHER" id="PTHR44167">
    <property type="entry name" value="OVARIAN-SPECIFIC SERINE/THREONINE-PROTEIN KINASE LOK-RELATED"/>
    <property type="match status" value="1"/>
</dbReference>
<dbReference type="GO" id="GO:0044773">
    <property type="term" value="P:mitotic DNA damage checkpoint signaling"/>
    <property type="evidence" value="ECO:0007669"/>
    <property type="project" value="TreeGrafter"/>
</dbReference>
<dbReference type="SUPFAM" id="SSF56112">
    <property type="entry name" value="Protein kinase-like (PK-like)"/>
    <property type="match status" value="1"/>
</dbReference>